<evidence type="ECO:0000256" key="4">
    <source>
        <dbReference type="ARBA" id="ARBA00023012"/>
    </source>
</evidence>
<feature type="domain" description="OmpR/PhoB-type" evidence="12">
    <location>
        <begin position="145"/>
        <end position="245"/>
    </location>
</feature>
<dbReference type="Proteomes" id="UP000574769">
    <property type="component" value="Unassembled WGS sequence"/>
</dbReference>
<dbReference type="GO" id="GO:0005829">
    <property type="term" value="C:cytosol"/>
    <property type="evidence" value="ECO:0007669"/>
    <property type="project" value="TreeGrafter"/>
</dbReference>
<evidence type="ECO:0000259" key="11">
    <source>
        <dbReference type="PROSITE" id="PS50110"/>
    </source>
</evidence>
<dbReference type="SMART" id="SM00862">
    <property type="entry name" value="Trans_reg_C"/>
    <property type="match status" value="1"/>
</dbReference>
<comment type="subcellular location">
    <subcellularLocation>
        <location evidence="1">Cytoplasm</location>
    </subcellularLocation>
</comment>
<dbReference type="InterPro" id="IPR036388">
    <property type="entry name" value="WH-like_DNA-bd_sf"/>
</dbReference>
<evidence type="ECO:0000313" key="13">
    <source>
        <dbReference type="EMBL" id="MBB4619816.1"/>
    </source>
</evidence>
<dbReference type="Gene3D" id="1.10.10.10">
    <property type="entry name" value="Winged helix-like DNA-binding domain superfamily/Winged helix DNA-binding domain"/>
    <property type="match status" value="1"/>
</dbReference>
<dbReference type="EMBL" id="JACHNY010000016">
    <property type="protein sequence ID" value="MBB4619816.1"/>
    <property type="molecule type" value="Genomic_DNA"/>
</dbReference>
<dbReference type="Pfam" id="PF00072">
    <property type="entry name" value="Response_reg"/>
    <property type="match status" value="1"/>
</dbReference>
<dbReference type="PANTHER" id="PTHR48111:SF4">
    <property type="entry name" value="DNA-BINDING DUAL TRANSCRIPTIONAL REGULATOR OMPR"/>
    <property type="match status" value="1"/>
</dbReference>
<dbReference type="InterPro" id="IPR016032">
    <property type="entry name" value="Sig_transdc_resp-reg_C-effctor"/>
</dbReference>
<proteinExistence type="predicted"/>
<dbReference type="InterPro" id="IPR001867">
    <property type="entry name" value="OmpR/PhoB-type_DNA-bd"/>
</dbReference>
<feature type="DNA-binding region" description="OmpR/PhoB-type" evidence="10">
    <location>
        <begin position="145"/>
        <end position="245"/>
    </location>
</feature>
<dbReference type="FunFam" id="1.10.10.10:FF:000099">
    <property type="entry name" value="Two-component system response regulator TorR"/>
    <property type="match status" value="1"/>
</dbReference>
<keyword evidence="2" id="KW-0963">Cytoplasm</keyword>
<dbReference type="InterPro" id="IPR001789">
    <property type="entry name" value="Sig_transdc_resp-reg_receiver"/>
</dbReference>
<evidence type="ECO:0000256" key="2">
    <source>
        <dbReference type="ARBA" id="ARBA00022490"/>
    </source>
</evidence>
<organism evidence="13 14">
    <name type="scientific">Sphingomonas abaci</name>
    <dbReference type="NCBI Taxonomy" id="237611"/>
    <lineage>
        <taxon>Bacteria</taxon>
        <taxon>Pseudomonadati</taxon>
        <taxon>Pseudomonadota</taxon>
        <taxon>Alphaproteobacteria</taxon>
        <taxon>Sphingomonadales</taxon>
        <taxon>Sphingomonadaceae</taxon>
        <taxon>Sphingomonas</taxon>
    </lineage>
</organism>
<keyword evidence="4" id="KW-0902">Two-component regulatory system</keyword>
<keyword evidence="7" id="KW-0804">Transcription</keyword>
<dbReference type="SMART" id="SM00448">
    <property type="entry name" value="REC"/>
    <property type="match status" value="1"/>
</dbReference>
<dbReference type="GO" id="GO:0006355">
    <property type="term" value="P:regulation of DNA-templated transcription"/>
    <property type="evidence" value="ECO:0007669"/>
    <property type="project" value="InterPro"/>
</dbReference>
<feature type="domain" description="Response regulatory" evidence="11">
    <location>
        <begin position="16"/>
        <end position="130"/>
    </location>
</feature>
<dbReference type="GO" id="GO:0032993">
    <property type="term" value="C:protein-DNA complex"/>
    <property type="evidence" value="ECO:0007669"/>
    <property type="project" value="TreeGrafter"/>
</dbReference>
<evidence type="ECO:0000256" key="10">
    <source>
        <dbReference type="PROSITE-ProRule" id="PRU01091"/>
    </source>
</evidence>
<keyword evidence="14" id="KW-1185">Reference proteome</keyword>
<evidence type="ECO:0000256" key="6">
    <source>
        <dbReference type="ARBA" id="ARBA00023125"/>
    </source>
</evidence>
<evidence type="ECO:0000256" key="5">
    <source>
        <dbReference type="ARBA" id="ARBA00023015"/>
    </source>
</evidence>
<dbReference type="GO" id="GO:0000976">
    <property type="term" value="F:transcription cis-regulatory region binding"/>
    <property type="evidence" value="ECO:0007669"/>
    <property type="project" value="TreeGrafter"/>
</dbReference>
<accession>A0A7W7F022</accession>
<comment type="caution">
    <text evidence="13">The sequence shown here is derived from an EMBL/GenBank/DDBJ whole genome shotgun (WGS) entry which is preliminary data.</text>
</comment>
<dbReference type="CDD" id="cd00383">
    <property type="entry name" value="trans_reg_C"/>
    <property type="match status" value="1"/>
</dbReference>
<evidence type="ECO:0000256" key="8">
    <source>
        <dbReference type="ARBA" id="ARBA00067337"/>
    </source>
</evidence>
<keyword evidence="5" id="KW-0805">Transcription regulation</keyword>
<dbReference type="InterPro" id="IPR011006">
    <property type="entry name" value="CheY-like_superfamily"/>
</dbReference>
<gene>
    <name evidence="13" type="ORF">GGQ96_003976</name>
</gene>
<dbReference type="Pfam" id="PF00486">
    <property type="entry name" value="Trans_reg_C"/>
    <property type="match status" value="1"/>
</dbReference>
<name>A0A7W7F022_9SPHN</name>
<dbReference type="PROSITE" id="PS50110">
    <property type="entry name" value="RESPONSE_REGULATORY"/>
    <property type="match status" value="1"/>
</dbReference>
<keyword evidence="3 9" id="KW-0597">Phosphoprotein</keyword>
<dbReference type="GO" id="GO:0000156">
    <property type="term" value="F:phosphorelay response regulator activity"/>
    <property type="evidence" value="ECO:0007669"/>
    <property type="project" value="TreeGrafter"/>
</dbReference>
<keyword evidence="6 10" id="KW-0238">DNA-binding</keyword>
<evidence type="ECO:0000259" key="12">
    <source>
        <dbReference type="PROSITE" id="PS51755"/>
    </source>
</evidence>
<evidence type="ECO:0000256" key="3">
    <source>
        <dbReference type="ARBA" id="ARBA00022553"/>
    </source>
</evidence>
<protein>
    <recommendedName>
        <fullName evidence="8">Regulatory protein VirG</fullName>
    </recommendedName>
</protein>
<dbReference type="SUPFAM" id="SSF52172">
    <property type="entry name" value="CheY-like"/>
    <property type="match status" value="1"/>
</dbReference>
<evidence type="ECO:0000256" key="7">
    <source>
        <dbReference type="ARBA" id="ARBA00023163"/>
    </source>
</evidence>
<dbReference type="AlphaFoldDB" id="A0A7W7F022"/>
<sequence>MVSPNDPNSCNGRNRLVAIVEDDPGIRDLLAKLLEREGFDVLAFDAAAGLMAAGVFERLDCLILDLMLPGEDGLSICHALRVQWPRLPILIVTAKDDPLDRVLGLELGADDYLAKPFNSRELLARLRSIIRRTRDLSDVAGDAVNASFRFNGWLLRVGARDLSDPDGKPVTLTTSEFDLLHAMVLHPQRVLSREFLIDRTRGGAAETIDRVIDVQVGRLRRKLGDDPREPALIRTVRGDGYLFSPPVVRC</sequence>
<evidence type="ECO:0000256" key="9">
    <source>
        <dbReference type="PROSITE-ProRule" id="PRU00169"/>
    </source>
</evidence>
<feature type="modified residue" description="4-aspartylphosphate" evidence="9">
    <location>
        <position position="65"/>
    </location>
</feature>
<evidence type="ECO:0000256" key="1">
    <source>
        <dbReference type="ARBA" id="ARBA00004496"/>
    </source>
</evidence>
<dbReference type="Gene3D" id="3.40.50.2300">
    <property type="match status" value="1"/>
</dbReference>
<dbReference type="Gene3D" id="6.10.250.690">
    <property type="match status" value="1"/>
</dbReference>
<dbReference type="RefSeq" id="WP_093068054.1">
    <property type="nucleotide sequence ID" value="NZ_JACHNY010000016.1"/>
</dbReference>
<dbReference type="InterPro" id="IPR039420">
    <property type="entry name" value="WalR-like"/>
</dbReference>
<dbReference type="PROSITE" id="PS51755">
    <property type="entry name" value="OMPR_PHOB"/>
    <property type="match status" value="1"/>
</dbReference>
<dbReference type="PANTHER" id="PTHR48111">
    <property type="entry name" value="REGULATOR OF RPOS"/>
    <property type="match status" value="1"/>
</dbReference>
<evidence type="ECO:0000313" key="14">
    <source>
        <dbReference type="Proteomes" id="UP000574769"/>
    </source>
</evidence>
<reference evidence="13 14" key="1">
    <citation type="submission" date="2020-08" db="EMBL/GenBank/DDBJ databases">
        <title>Genomic Encyclopedia of Type Strains, Phase IV (KMG-IV): sequencing the most valuable type-strain genomes for metagenomic binning, comparative biology and taxonomic classification.</title>
        <authorList>
            <person name="Goeker M."/>
        </authorList>
    </citation>
    <scope>NUCLEOTIDE SEQUENCE [LARGE SCALE GENOMIC DNA]</scope>
    <source>
        <strain evidence="13 14">DSM 15867</strain>
    </source>
</reference>
<dbReference type="SUPFAM" id="SSF46894">
    <property type="entry name" value="C-terminal effector domain of the bipartite response regulators"/>
    <property type="match status" value="1"/>
</dbReference>